<sequence length="207" mass="23511">MDIICCDLEGVFIPEIWINVSKKTGIEKLSLTTRDISDYDVLMKMRLEILDENNLKLADIQDVIGTMDPIEGAVDMVNWLKEQAQLIIVSDTFAEFAGPLMKKLGYPTLFCNSLEVDDQGMVRDYTLRQQDGKRHVARALKSLNFHVIASGDSYNDVTMLQEAHHGILYSPPQNVIDEYPQFPVTRNYEELKKAFKDVLGCKCHHGS</sequence>
<keyword evidence="7" id="KW-0718">Serine biosynthesis</keyword>
<dbReference type="AlphaFoldDB" id="A0A1M6V8G2"/>
<comment type="pathway">
    <text evidence="1">Amino-acid biosynthesis; L-serine biosynthesis; L-serine from 3-phospho-D-glycerate: step 3/3.</text>
</comment>
<feature type="binding site" evidence="11">
    <location>
        <position position="155"/>
    </location>
    <ligand>
        <name>substrate</name>
    </ligand>
</feature>
<feature type="binding site" evidence="11">
    <location>
        <begin position="90"/>
        <end position="91"/>
    </location>
    <ligand>
        <name>substrate</name>
    </ligand>
</feature>
<dbReference type="STRING" id="1121393.SAMN02745216_04069"/>
<evidence type="ECO:0000256" key="3">
    <source>
        <dbReference type="ARBA" id="ARBA00022605"/>
    </source>
</evidence>
<dbReference type="Gene3D" id="3.90.1470.10">
    <property type="entry name" value="thrh gene product, domain 2"/>
    <property type="match status" value="1"/>
</dbReference>
<evidence type="ECO:0000313" key="13">
    <source>
        <dbReference type="EMBL" id="SHK77787.1"/>
    </source>
</evidence>
<feature type="binding site" evidence="11">
    <location>
        <position position="46"/>
    </location>
    <ligand>
        <name>substrate</name>
    </ligand>
</feature>
<comment type="catalytic activity">
    <reaction evidence="8">
        <text>O-phospho-L-serine + H2O = L-serine + phosphate</text>
        <dbReference type="Rhea" id="RHEA:21208"/>
        <dbReference type="ChEBI" id="CHEBI:15377"/>
        <dbReference type="ChEBI" id="CHEBI:33384"/>
        <dbReference type="ChEBI" id="CHEBI:43474"/>
        <dbReference type="ChEBI" id="CHEBI:57524"/>
        <dbReference type="EC" id="3.1.3.3"/>
    </reaction>
</comment>
<gene>
    <name evidence="13" type="ORF">SAMN02745216_04069</name>
</gene>
<dbReference type="NCBIfam" id="TIGR01488">
    <property type="entry name" value="HAD-SF-IB"/>
    <property type="match status" value="1"/>
</dbReference>
<evidence type="ECO:0000256" key="6">
    <source>
        <dbReference type="ARBA" id="ARBA00022842"/>
    </source>
</evidence>
<dbReference type="GO" id="GO:0036424">
    <property type="term" value="F:L-phosphoserine phosphatase activity"/>
    <property type="evidence" value="ECO:0007669"/>
    <property type="project" value="TreeGrafter"/>
</dbReference>
<protein>
    <recommendedName>
        <fullName evidence="2">phosphoserine phosphatase</fullName>
        <ecNumber evidence="2">3.1.3.3</ecNumber>
    </recommendedName>
</protein>
<comment type="catalytic activity">
    <reaction evidence="9">
        <text>O-phospho-D-serine + H2O = D-serine + phosphate</text>
        <dbReference type="Rhea" id="RHEA:24873"/>
        <dbReference type="ChEBI" id="CHEBI:15377"/>
        <dbReference type="ChEBI" id="CHEBI:35247"/>
        <dbReference type="ChEBI" id="CHEBI:43474"/>
        <dbReference type="ChEBI" id="CHEBI:58680"/>
        <dbReference type="EC" id="3.1.3.3"/>
    </reaction>
</comment>
<evidence type="ECO:0000256" key="5">
    <source>
        <dbReference type="ARBA" id="ARBA00022801"/>
    </source>
</evidence>
<dbReference type="GO" id="GO:0000287">
    <property type="term" value="F:magnesium ion binding"/>
    <property type="evidence" value="ECO:0007669"/>
    <property type="project" value="TreeGrafter"/>
</dbReference>
<organism evidence="13 14">
    <name type="scientific">Desulfatibacillum alkenivorans DSM 16219</name>
    <dbReference type="NCBI Taxonomy" id="1121393"/>
    <lineage>
        <taxon>Bacteria</taxon>
        <taxon>Pseudomonadati</taxon>
        <taxon>Thermodesulfobacteriota</taxon>
        <taxon>Desulfobacteria</taxon>
        <taxon>Desulfobacterales</taxon>
        <taxon>Desulfatibacillaceae</taxon>
        <taxon>Desulfatibacillum</taxon>
    </lineage>
</organism>
<feature type="active site" description="Nucleophile" evidence="10">
    <location>
        <position position="7"/>
    </location>
</feature>
<reference evidence="14" key="1">
    <citation type="submission" date="2016-11" db="EMBL/GenBank/DDBJ databases">
        <authorList>
            <person name="Varghese N."/>
            <person name="Submissions S."/>
        </authorList>
    </citation>
    <scope>NUCLEOTIDE SEQUENCE [LARGE SCALE GENOMIC DNA]</scope>
    <source>
        <strain evidence="14">DSM 16219</strain>
    </source>
</reference>
<keyword evidence="14" id="KW-1185">Reference proteome</keyword>
<proteinExistence type="predicted"/>
<evidence type="ECO:0000256" key="10">
    <source>
        <dbReference type="PIRSR" id="PIRSR611863-1"/>
    </source>
</evidence>
<dbReference type="GO" id="GO:0005737">
    <property type="term" value="C:cytoplasm"/>
    <property type="evidence" value="ECO:0007669"/>
    <property type="project" value="TreeGrafter"/>
</dbReference>
<dbReference type="Gene3D" id="3.40.50.1000">
    <property type="entry name" value="HAD superfamily/HAD-like"/>
    <property type="match status" value="1"/>
</dbReference>
<evidence type="ECO:0000256" key="2">
    <source>
        <dbReference type="ARBA" id="ARBA00012640"/>
    </source>
</evidence>
<dbReference type="NCBIfam" id="TIGR02137">
    <property type="entry name" value="HSK-PSP"/>
    <property type="match status" value="1"/>
</dbReference>
<keyword evidence="3" id="KW-0028">Amino-acid biosynthesis</keyword>
<keyword evidence="6" id="KW-0460">Magnesium</keyword>
<dbReference type="InterPro" id="IPR036412">
    <property type="entry name" value="HAD-like_sf"/>
</dbReference>
<accession>A0A1M6V8G2</accession>
<feature type="binding site" evidence="12">
    <location>
        <position position="9"/>
    </location>
    <ligand>
        <name>Mg(2+)</name>
        <dbReference type="ChEBI" id="CHEBI:18420"/>
    </ligand>
</feature>
<evidence type="ECO:0000256" key="11">
    <source>
        <dbReference type="PIRSR" id="PIRSR611863-2"/>
    </source>
</evidence>
<feature type="binding site" evidence="11">
    <location>
        <position position="15"/>
    </location>
    <ligand>
        <name>substrate</name>
    </ligand>
</feature>
<dbReference type="Proteomes" id="UP000183994">
    <property type="component" value="Unassembled WGS sequence"/>
</dbReference>
<dbReference type="PANTHER" id="PTHR43344">
    <property type="entry name" value="PHOSPHOSERINE PHOSPHATASE"/>
    <property type="match status" value="1"/>
</dbReference>
<evidence type="ECO:0000256" key="4">
    <source>
        <dbReference type="ARBA" id="ARBA00022723"/>
    </source>
</evidence>
<dbReference type="OrthoDB" id="9801134at2"/>
<dbReference type="EC" id="3.1.3.3" evidence="2"/>
<dbReference type="InterPro" id="IPR023214">
    <property type="entry name" value="HAD_sf"/>
</dbReference>
<feature type="binding site" evidence="12">
    <location>
        <position position="152"/>
    </location>
    <ligand>
        <name>Mg(2+)</name>
        <dbReference type="ChEBI" id="CHEBI:18420"/>
    </ligand>
</feature>
<name>A0A1M6V8G2_9BACT</name>
<dbReference type="RefSeq" id="WP_073478095.1">
    <property type="nucleotide sequence ID" value="NZ_FQZU01000033.1"/>
</dbReference>
<dbReference type="Pfam" id="PF00702">
    <property type="entry name" value="Hydrolase"/>
    <property type="match status" value="1"/>
</dbReference>
<comment type="cofactor">
    <cofactor evidence="12">
        <name>Mg(2+)</name>
        <dbReference type="ChEBI" id="CHEBI:18420"/>
    </cofactor>
    <text evidence="12">Binds 1 Mg(2+) ion per subunit.</text>
</comment>
<feature type="binding site" evidence="12">
    <location>
        <position position="7"/>
    </location>
    <ligand>
        <name>Mg(2+)</name>
        <dbReference type="ChEBI" id="CHEBI:18420"/>
    </ligand>
</feature>
<dbReference type="InterPro" id="IPR011863">
    <property type="entry name" value="HSK-PSP"/>
</dbReference>
<evidence type="ECO:0000256" key="12">
    <source>
        <dbReference type="PIRSR" id="PIRSR611863-3"/>
    </source>
</evidence>
<dbReference type="PANTHER" id="PTHR43344:SF2">
    <property type="entry name" value="PHOSPHOSERINE PHOSPHATASE"/>
    <property type="match status" value="1"/>
</dbReference>
<evidence type="ECO:0000256" key="8">
    <source>
        <dbReference type="ARBA" id="ARBA00048138"/>
    </source>
</evidence>
<dbReference type="GO" id="GO:0006564">
    <property type="term" value="P:L-serine biosynthetic process"/>
    <property type="evidence" value="ECO:0007669"/>
    <property type="project" value="UniProtKB-KW"/>
</dbReference>
<evidence type="ECO:0000256" key="9">
    <source>
        <dbReference type="ARBA" id="ARBA00048523"/>
    </source>
</evidence>
<dbReference type="EMBL" id="FQZU01000033">
    <property type="protein sequence ID" value="SHK77787.1"/>
    <property type="molecule type" value="Genomic_DNA"/>
</dbReference>
<dbReference type="InterPro" id="IPR050582">
    <property type="entry name" value="HAD-like_SerB"/>
</dbReference>
<keyword evidence="5" id="KW-0378">Hydrolase</keyword>
<evidence type="ECO:0000256" key="7">
    <source>
        <dbReference type="ARBA" id="ARBA00023299"/>
    </source>
</evidence>
<feature type="binding site" evidence="11">
    <location>
        <position position="133"/>
    </location>
    <ligand>
        <name>substrate</name>
    </ligand>
</feature>
<feature type="active site" description="Proton donor" evidence="10">
    <location>
        <position position="9"/>
    </location>
</feature>
<evidence type="ECO:0000313" key="14">
    <source>
        <dbReference type="Proteomes" id="UP000183994"/>
    </source>
</evidence>
<keyword evidence="4" id="KW-0479">Metal-binding</keyword>
<evidence type="ECO:0000256" key="1">
    <source>
        <dbReference type="ARBA" id="ARBA00005135"/>
    </source>
</evidence>
<dbReference type="NCBIfam" id="NF010109">
    <property type="entry name" value="PRK13582.1"/>
    <property type="match status" value="1"/>
</dbReference>
<dbReference type="SUPFAM" id="SSF56784">
    <property type="entry name" value="HAD-like"/>
    <property type="match status" value="1"/>
</dbReference>